<organism evidence="2 3">
    <name type="scientific">Streptococcus mitis</name>
    <dbReference type="NCBI Taxonomy" id="28037"/>
    <lineage>
        <taxon>Bacteria</taxon>
        <taxon>Bacillati</taxon>
        <taxon>Bacillota</taxon>
        <taxon>Bacilli</taxon>
        <taxon>Lactobacillales</taxon>
        <taxon>Streptococcaceae</taxon>
        <taxon>Streptococcus</taxon>
        <taxon>Streptococcus mitis group</taxon>
    </lineage>
</organism>
<accession>A0A3R9M3H3</accession>
<evidence type="ECO:0000313" key="3">
    <source>
        <dbReference type="Proteomes" id="UP000271520"/>
    </source>
</evidence>
<gene>
    <name evidence="2" type="primary">nadR_1</name>
    <name evidence="2" type="ORF">D8788_00325</name>
</gene>
<dbReference type="Gene3D" id="3.40.50.620">
    <property type="entry name" value="HUPs"/>
    <property type="match status" value="1"/>
</dbReference>
<reference evidence="2 3" key="1">
    <citation type="submission" date="2018-11" db="EMBL/GenBank/DDBJ databases">
        <title>Species Designations Belie Phenotypic and Genotypic Heterogeneity in Oral Streptococci.</title>
        <authorList>
            <person name="Velsko I."/>
        </authorList>
    </citation>
    <scope>NUCLEOTIDE SEQUENCE [LARGE SCALE GENOMIC DNA]</scope>
    <source>
        <strain evidence="2 3">BCC22</strain>
    </source>
</reference>
<protein>
    <submittedName>
        <fullName evidence="2">Trifunctional NAD biosynthesis/regulator protein NadR</fullName>
    </submittedName>
</protein>
<dbReference type="InterPro" id="IPR014729">
    <property type="entry name" value="Rossmann-like_a/b/a_fold"/>
</dbReference>
<dbReference type="NCBIfam" id="TIGR00125">
    <property type="entry name" value="cyt_tran_rel"/>
    <property type="match status" value="1"/>
</dbReference>
<dbReference type="GO" id="GO:0003824">
    <property type="term" value="F:catalytic activity"/>
    <property type="evidence" value="ECO:0007669"/>
    <property type="project" value="InterPro"/>
</dbReference>
<dbReference type="EMBL" id="RJPW01000001">
    <property type="protein sequence ID" value="RSJ94037.1"/>
    <property type="molecule type" value="Genomic_DNA"/>
</dbReference>
<dbReference type="PANTHER" id="PTHR37512">
    <property type="entry name" value="TRIFUNCTIONAL NAD BIOSYNTHESIS/REGULATOR PROTEIN NADR"/>
    <property type="match status" value="1"/>
</dbReference>
<dbReference type="Proteomes" id="UP000271520">
    <property type="component" value="Unassembled WGS sequence"/>
</dbReference>
<feature type="domain" description="Cytidyltransferase-like" evidence="1">
    <location>
        <begin position="8"/>
        <end position="136"/>
    </location>
</feature>
<sequence>MKKKTAVVFGTFAPLHQGHIDLIQRAKRQCDQVWVVVSGYEGDRGEQVGLTLQKRFRYIREAFRDDELTSVCKLDETNLPRYPMGWQEWLDQMLEEISYDETQQELIFFVGERDYQQELSHRGFETVLQEKSLVSQRL</sequence>
<dbReference type="Pfam" id="PF01467">
    <property type="entry name" value="CTP_transf_like"/>
    <property type="match status" value="1"/>
</dbReference>
<proteinExistence type="predicted"/>
<dbReference type="InterPro" id="IPR052735">
    <property type="entry name" value="NAD_biosynth-regulator"/>
</dbReference>
<dbReference type="InterPro" id="IPR004821">
    <property type="entry name" value="Cyt_trans-like"/>
</dbReference>
<comment type="caution">
    <text evidence="2">The sequence shown here is derived from an EMBL/GenBank/DDBJ whole genome shotgun (WGS) entry which is preliminary data.</text>
</comment>
<dbReference type="AlphaFoldDB" id="A0A3R9M3H3"/>
<dbReference type="SUPFAM" id="SSF52374">
    <property type="entry name" value="Nucleotidylyl transferase"/>
    <property type="match status" value="1"/>
</dbReference>
<evidence type="ECO:0000313" key="2">
    <source>
        <dbReference type="EMBL" id="RSJ94037.1"/>
    </source>
</evidence>
<evidence type="ECO:0000259" key="1">
    <source>
        <dbReference type="Pfam" id="PF01467"/>
    </source>
</evidence>
<name>A0A3R9M3H3_STRMT</name>
<dbReference type="PANTHER" id="PTHR37512:SF1">
    <property type="entry name" value="NADR_TTD14 AAA DOMAIN-CONTAINING PROTEIN"/>
    <property type="match status" value="1"/>
</dbReference>